<evidence type="ECO:0000313" key="2">
    <source>
        <dbReference type="EMBL" id="KAG6288901.1"/>
    </source>
</evidence>
<reference evidence="2 3" key="1">
    <citation type="journal article" date="2020" name="bioRxiv">
        <title>Whole genome comparisons of ergot fungi reveals the divergence and evolution of species within the genus Claviceps are the result of varying mechanisms driving genome evolution and host range expansion.</title>
        <authorList>
            <person name="Wyka S.A."/>
            <person name="Mondo S.J."/>
            <person name="Liu M."/>
            <person name="Dettman J."/>
            <person name="Nalam V."/>
            <person name="Broders K.D."/>
        </authorList>
    </citation>
    <scope>NUCLEOTIDE SEQUENCE [LARGE SCALE GENOMIC DNA]</scope>
    <source>
        <strain evidence="2 3">Clav52</strain>
    </source>
</reference>
<dbReference type="EMBL" id="SRRH01000440">
    <property type="protein sequence ID" value="KAG6288901.1"/>
    <property type="molecule type" value="Genomic_DNA"/>
</dbReference>
<feature type="region of interest" description="Disordered" evidence="1">
    <location>
        <begin position="62"/>
        <end position="88"/>
    </location>
</feature>
<feature type="region of interest" description="Disordered" evidence="1">
    <location>
        <begin position="1"/>
        <end position="31"/>
    </location>
</feature>
<evidence type="ECO:0000313" key="3">
    <source>
        <dbReference type="Proteomes" id="UP000707071"/>
    </source>
</evidence>
<name>A0A9P7U007_9HYPO</name>
<sequence>MGDQAPNRMLAQKLLPPRLFQEPPLPSPRTAGITHIQTAADSHLKAERDEAPVSKDLVANSVTESLVEPHQRNLGDAEGDAEEEDTSVPLNSTTTRALRQLLQPAPVTSLSSVLTKPLTMELLLMKNNPPTAKTVLVSKSLAIPLTIERGKKKRHCEGNLTLQHICFLRIRDLP</sequence>
<dbReference type="AlphaFoldDB" id="A0A9P7U007"/>
<protein>
    <submittedName>
        <fullName evidence="2">Uncharacterized protein</fullName>
    </submittedName>
</protein>
<dbReference type="Proteomes" id="UP000707071">
    <property type="component" value="Unassembled WGS sequence"/>
</dbReference>
<evidence type="ECO:0000256" key="1">
    <source>
        <dbReference type="SAM" id="MobiDB-lite"/>
    </source>
</evidence>
<accession>A0A9P7U007</accession>
<organism evidence="2 3">
    <name type="scientific">Claviceps aff. purpurea</name>
    <dbReference type="NCBI Taxonomy" id="1967640"/>
    <lineage>
        <taxon>Eukaryota</taxon>
        <taxon>Fungi</taxon>
        <taxon>Dikarya</taxon>
        <taxon>Ascomycota</taxon>
        <taxon>Pezizomycotina</taxon>
        <taxon>Sordariomycetes</taxon>
        <taxon>Hypocreomycetidae</taxon>
        <taxon>Hypocreales</taxon>
        <taxon>Clavicipitaceae</taxon>
        <taxon>Claviceps</taxon>
    </lineage>
</organism>
<keyword evidence="3" id="KW-1185">Reference proteome</keyword>
<comment type="caution">
    <text evidence="2">The sequence shown here is derived from an EMBL/GenBank/DDBJ whole genome shotgun (WGS) entry which is preliminary data.</text>
</comment>
<proteinExistence type="predicted"/>
<gene>
    <name evidence="2" type="ORF">E4U09_005300</name>
</gene>
<feature type="compositionally biased region" description="Acidic residues" evidence="1">
    <location>
        <begin position="77"/>
        <end position="86"/>
    </location>
</feature>